<keyword evidence="3 5" id="KW-0732">Signal</keyword>
<evidence type="ECO:0000256" key="1">
    <source>
        <dbReference type="ARBA" id="ARBA00004196"/>
    </source>
</evidence>
<dbReference type="PANTHER" id="PTHR35936:SF17">
    <property type="entry name" value="ARGININE-BINDING EXTRACELLULAR PROTEIN ARTP"/>
    <property type="match status" value="1"/>
</dbReference>
<feature type="signal peptide" evidence="5">
    <location>
        <begin position="1"/>
        <end position="20"/>
    </location>
</feature>
<dbReference type="RefSeq" id="WP_302908994.1">
    <property type="nucleotide sequence ID" value="NZ_JAUMIS010000001.1"/>
</dbReference>
<reference evidence="7" key="1">
    <citation type="submission" date="2023-07" db="EMBL/GenBank/DDBJ databases">
        <title>Marinobacter sp. chi1 genome sequencing and assembly.</title>
        <authorList>
            <person name="Park S."/>
        </authorList>
    </citation>
    <scope>NUCLEOTIDE SEQUENCE</scope>
    <source>
        <strain evidence="7">Chi1</strain>
    </source>
</reference>
<keyword evidence="8" id="KW-1185">Reference proteome</keyword>
<evidence type="ECO:0000259" key="6">
    <source>
        <dbReference type="SMART" id="SM00062"/>
    </source>
</evidence>
<feature type="domain" description="Solute-binding protein family 3/N-terminal" evidence="6">
    <location>
        <begin position="25"/>
        <end position="249"/>
    </location>
</feature>
<gene>
    <name evidence="7" type="ORF">QVZ43_04255</name>
</gene>
<evidence type="ECO:0000256" key="2">
    <source>
        <dbReference type="ARBA" id="ARBA00010333"/>
    </source>
</evidence>
<name>A0ABT8VY71_9GAMM</name>
<comment type="caution">
    <text evidence="7">The sequence shown here is derived from an EMBL/GenBank/DDBJ whole genome shotgun (WGS) entry which is preliminary data.</text>
</comment>
<evidence type="ECO:0000256" key="4">
    <source>
        <dbReference type="RuleBase" id="RU003744"/>
    </source>
</evidence>
<evidence type="ECO:0000256" key="3">
    <source>
        <dbReference type="ARBA" id="ARBA00022729"/>
    </source>
</evidence>
<comment type="similarity">
    <text evidence="2 4">Belongs to the bacterial solute-binding protein 3 family.</text>
</comment>
<feature type="chain" id="PRO_5046470241" evidence="5">
    <location>
        <begin position="21"/>
        <end position="252"/>
    </location>
</feature>
<sequence length="252" mass="28076">MRTLLLTFFALTLSTPFALARDAKPLRVGMDVPYAPFGVRGPDGVLTGFEVDLGNAMCQEVTGQDCEWVVQAWDGIIPGLLARKYDLIISSMTITAERRNAVLFSEPYYATPSAFFTRASSEFDLSNTSNTRIGVQRGTNQERYVAEILPDAEVVRYTTTDDMYLDLIGERLDAVMLDAPVGIQWAEDDTKVVQSGDFIKEPARIFGEGVGVAMRKRDRKLAEQVNAALDKLKNNGVYDELMAKYFSFDIKL</sequence>
<dbReference type="PANTHER" id="PTHR35936">
    <property type="entry name" value="MEMBRANE-BOUND LYTIC MUREIN TRANSGLYCOSYLASE F"/>
    <property type="match status" value="1"/>
</dbReference>
<comment type="subcellular location">
    <subcellularLocation>
        <location evidence="1">Cell envelope</location>
    </subcellularLocation>
</comment>
<dbReference type="Pfam" id="PF00497">
    <property type="entry name" value="SBP_bac_3"/>
    <property type="match status" value="1"/>
</dbReference>
<dbReference type="SMART" id="SM00062">
    <property type="entry name" value="PBPb"/>
    <property type="match status" value="1"/>
</dbReference>
<dbReference type="InterPro" id="IPR001638">
    <property type="entry name" value="Solute-binding_3/MltF_N"/>
</dbReference>
<proteinExistence type="inferred from homology"/>
<dbReference type="InterPro" id="IPR018313">
    <property type="entry name" value="SBP_3_CS"/>
</dbReference>
<accession>A0ABT8VY71</accession>
<dbReference type="SUPFAM" id="SSF53850">
    <property type="entry name" value="Periplasmic binding protein-like II"/>
    <property type="match status" value="1"/>
</dbReference>
<evidence type="ECO:0000256" key="5">
    <source>
        <dbReference type="SAM" id="SignalP"/>
    </source>
</evidence>
<evidence type="ECO:0000313" key="8">
    <source>
        <dbReference type="Proteomes" id="UP001168640"/>
    </source>
</evidence>
<dbReference type="Proteomes" id="UP001168640">
    <property type="component" value="Unassembled WGS sequence"/>
</dbReference>
<dbReference type="Gene3D" id="3.40.190.10">
    <property type="entry name" value="Periplasmic binding protein-like II"/>
    <property type="match status" value="2"/>
</dbReference>
<dbReference type="PROSITE" id="PS01039">
    <property type="entry name" value="SBP_BACTERIAL_3"/>
    <property type="match status" value="1"/>
</dbReference>
<organism evidence="7 8">
    <name type="scientific">Marinobacter suaedae</name>
    <dbReference type="NCBI Taxonomy" id="3057675"/>
    <lineage>
        <taxon>Bacteria</taxon>
        <taxon>Pseudomonadati</taxon>
        <taxon>Pseudomonadota</taxon>
        <taxon>Gammaproteobacteria</taxon>
        <taxon>Pseudomonadales</taxon>
        <taxon>Marinobacteraceae</taxon>
        <taxon>Marinobacter</taxon>
    </lineage>
</organism>
<dbReference type="EMBL" id="JAUMIS010000001">
    <property type="protein sequence ID" value="MDO3720921.1"/>
    <property type="molecule type" value="Genomic_DNA"/>
</dbReference>
<evidence type="ECO:0000313" key="7">
    <source>
        <dbReference type="EMBL" id="MDO3720921.1"/>
    </source>
</evidence>
<protein>
    <submittedName>
        <fullName evidence="7">Transporter substrate-binding domain-containing protein</fullName>
    </submittedName>
</protein>